<dbReference type="SUPFAM" id="SSF48695">
    <property type="entry name" value="Multiheme cytochromes"/>
    <property type="match status" value="1"/>
</dbReference>
<sequence>MKLGKLALAITVATTILFAANTKNVIDEDSIGLRKVDLLSEDKAAPDETKYGTSQPMSGYKIERAYQNAPPMIPHDVEGMLEITPDNNMCIGCHDVSVAASMNATPIPKSHYIDFRPKHTLDGDNFVKSTDDMKNEVSIKPIETISHARFNCTACHAPQSTGGLAVENTFKANYTRKDGKTHSTWNEVLTDDLDTLKKK</sequence>
<keyword evidence="15" id="KW-0560">Oxidoreductase</keyword>
<evidence type="ECO:0000256" key="9">
    <source>
        <dbReference type="ARBA" id="ARBA00022982"/>
    </source>
</evidence>
<keyword evidence="9" id="KW-0249">Electron transport</keyword>
<dbReference type="PANTHER" id="PTHR38604:SF1">
    <property type="entry name" value="PERIPLASMIC NITRATE REDUCTASE, ELECTRON TRANSFER SUBUNIT"/>
    <property type="match status" value="1"/>
</dbReference>
<feature type="signal peptide" evidence="14">
    <location>
        <begin position="1"/>
        <end position="19"/>
    </location>
</feature>
<protein>
    <recommendedName>
        <fullName evidence="3">Periplasmic nitrate reductase, electron transfer subunit</fullName>
    </recommendedName>
    <alternativeName>
        <fullName evidence="11">Diheme cytochrome c NapB</fullName>
    </alternativeName>
</protein>
<feature type="chain" id="PRO_5042251581" description="Periplasmic nitrate reductase, electron transfer subunit" evidence="14">
    <location>
        <begin position="20"/>
        <end position="199"/>
    </location>
</feature>
<keyword evidence="5 12" id="KW-0349">Heme</keyword>
<dbReference type="GO" id="GO:0009061">
    <property type="term" value="P:anaerobic respiration"/>
    <property type="evidence" value="ECO:0007669"/>
    <property type="project" value="InterPro"/>
</dbReference>
<feature type="binding site" description="covalent" evidence="12">
    <location>
        <position position="152"/>
    </location>
    <ligand>
        <name>heme c</name>
        <dbReference type="ChEBI" id="CHEBI:61717"/>
        <label>2</label>
    </ligand>
</feature>
<dbReference type="Pfam" id="PF03892">
    <property type="entry name" value="NapB"/>
    <property type="match status" value="1"/>
</dbReference>
<dbReference type="GO" id="GO:0046872">
    <property type="term" value="F:metal ion binding"/>
    <property type="evidence" value="ECO:0007669"/>
    <property type="project" value="UniProtKB-KW"/>
</dbReference>
<feature type="binding site" description="axial binding residue" evidence="13">
    <location>
        <position position="156"/>
    </location>
    <ligand>
        <name>heme c</name>
        <dbReference type="ChEBI" id="CHEBI:61717"/>
        <label>2</label>
    </ligand>
    <ligandPart>
        <name>Fe</name>
        <dbReference type="ChEBI" id="CHEBI:18248"/>
    </ligandPart>
</feature>
<dbReference type="KEGG" id="asui:ASUIS_0428"/>
<keyword evidence="16" id="KW-1185">Reference proteome</keyword>
<keyword evidence="4" id="KW-0813">Transport</keyword>
<dbReference type="InterPro" id="IPR036280">
    <property type="entry name" value="Multihaem_cyt_sf"/>
</dbReference>
<gene>
    <name evidence="15" type="primary">napB</name>
    <name evidence="15" type="ORF">ASUIS_0428</name>
</gene>
<evidence type="ECO:0000256" key="12">
    <source>
        <dbReference type="PIRSR" id="PIRSR006105-1"/>
    </source>
</evidence>
<feature type="binding site" description="covalent" evidence="12">
    <location>
        <position position="93"/>
    </location>
    <ligand>
        <name>heme c</name>
        <dbReference type="ChEBI" id="CHEBI:61717"/>
        <label>1</label>
    </ligand>
</feature>
<proteinExistence type="inferred from homology"/>
<dbReference type="PIRSF" id="PIRSF006105">
    <property type="entry name" value="NapB"/>
    <property type="match status" value="1"/>
</dbReference>
<dbReference type="Gene3D" id="1.10.1130.10">
    <property type="entry name" value="Flavocytochrome C3, Chain A"/>
    <property type="match status" value="1"/>
</dbReference>
<keyword evidence="7 14" id="KW-0732">Signal</keyword>
<evidence type="ECO:0000256" key="13">
    <source>
        <dbReference type="PIRSR" id="PIRSR006105-2"/>
    </source>
</evidence>
<reference evidence="15 16" key="1">
    <citation type="submission" date="2018-08" db="EMBL/GenBank/DDBJ databases">
        <title>Complete genome of the Arcobacter suis type strain LMG 26152.</title>
        <authorList>
            <person name="Miller W.G."/>
            <person name="Yee E."/>
            <person name="Bono J.L."/>
        </authorList>
    </citation>
    <scope>NUCLEOTIDE SEQUENCE [LARGE SCALE GENOMIC DNA]</scope>
    <source>
        <strain evidence="15 16">CECT 7833</strain>
    </source>
</reference>
<feature type="binding site" description="axial binding residue" evidence="13">
    <location>
        <position position="111"/>
    </location>
    <ligand>
        <name>heme c</name>
        <dbReference type="ChEBI" id="CHEBI:61717"/>
        <label>2</label>
    </ligand>
    <ligandPart>
        <name>Fe</name>
        <dbReference type="ChEBI" id="CHEBI:18248"/>
    </ligandPart>
</feature>
<evidence type="ECO:0000256" key="11">
    <source>
        <dbReference type="ARBA" id="ARBA00031832"/>
    </source>
</evidence>
<keyword evidence="6 13" id="KW-0479">Metal-binding</keyword>
<comment type="subcellular location">
    <subcellularLocation>
        <location evidence="1">Periplasm</location>
    </subcellularLocation>
</comment>
<feature type="binding site" description="covalent" evidence="12">
    <location>
        <position position="155"/>
    </location>
    <ligand>
        <name>heme c</name>
        <dbReference type="ChEBI" id="CHEBI:61717"/>
        <label>2</label>
    </ligand>
</feature>
<evidence type="ECO:0000256" key="8">
    <source>
        <dbReference type="ARBA" id="ARBA00022764"/>
    </source>
</evidence>
<dbReference type="EMBL" id="CP032100">
    <property type="protein sequence ID" value="AXX88935.1"/>
    <property type="molecule type" value="Genomic_DNA"/>
</dbReference>
<evidence type="ECO:0000313" key="15">
    <source>
        <dbReference type="EMBL" id="AXX88935.1"/>
    </source>
</evidence>
<feature type="binding site" description="covalent" evidence="12">
    <location>
        <position position="90"/>
    </location>
    <ligand>
        <name>heme c</name>
        <dbReference type="ChEBI" id="CHEBI:61717"/>
        <label>1</label>
    </ligand>
</feature>
<name>A0AAD0WPN7_9BACT</name>
<keyword evidence="10 13" id="KW-0408">Iron</keyword>
<evidence type="ECO:0000256" key="7">
    <source>
        <dbReference type="ARBA" id="ARBA00022729"/>
    </source>
</evidence>
<dbReference type="AlphaFoldDB" id="A0AAD0WPN7"/>
<feature type="binding site" description="axial binding residue" evidence="13">
    <location>
        <position position="75"/>
    </location>
    <ligand>
        <name>heme c</name>
        <dbReference type="ChEBI" id="CHEBI:61717"/>
        <label>1</label>
    </ligand>
    <ligandPart>
        <name>Fe</name>
        <dbReference type="ChEBI" id="CHEBI:18248"/>
    </ligandPart>
</feature>
<comment type="similarity">
    <text evidence="2">Belongs to the NapB family.</text>
</comment>
<accession>A0AAD0WPN7</accession>
<evidence type="ECO:0000256" key="3">
    <source>
        <dbReference type="ARBA" id="ARBA00013773"/>
    </source>
</evidence>
<evidence type="ECO:0000256" key="4">
    <source>
        <dbReference type="ARBA" id="ARBA00022448"/>
    </source>
</evidence>
<keyword evidence="8" id="KW-0574">Periplasm</keyword>
<evidence type="ECO:0000256" key="10">
    <source>
        <dbReference type="ARBA" id="ARBA00023004"/>
    </source>
</evidence>
<evidence type="ECO:0000256" key="14">
    <source>
        <dbReference type="SAM" id="SignalP"/>
    </source>
</evidence>
<feature type="binding site" description="axial binding residue" evidence="13">
    <location>
        <position position="94"/>
    </location>
    <ligand>
        <name>heme c</name>
        <dbReference type="ChEBI" id="CHEBI:61717"/>
        <label>1</label>
    </ligand>
    <ligandPart>
        <name>Fe</name>
        <dbReference type="ChEBI" id="CHEBI:18248"/>
    </ligandPart>
</feature>
<dbReference type="GO" id="GO:0042597">
    <property type="term" value="C:periplasmic space"/>
    <property type="evidence" value="ECO:0007669"/>
    <property type="project" value="UniProtKB-SubCell"/>
</dbReference>
<evidence type="ECO:0000256" key="1">
    <source>
        <dbReference type="ARBA" id="ARBA00004418"/>
    </source>
</evidence>
<dbReference type="PANTHER" id="PTHR38604">
    <property type="entry name" value="PERIPLASMIC NITRATE REDUCTASE, ELECTRON TRANSFER SUBUNIT"/>
    <property type="match status" value="1"/>
</dbReference>
<organism evidence="15 16">
    <name type="scientific">Arcobacter suis CECT 7833</name>
    <dbReference type="NCBI Taxonomy" id="663365"/>
    <lineage>
        <taxon>Bacteria</taxon>
        <taxon>Pseudomonadati</taxon>
        <taxon>Campylobacterota</taxon>
        <taxon>Epsilonproteobacteria</taxon>
        <taxon>Campylobacterales</taxon>
        <taxon>Arcobacteraceae</taxon>
        <taxon>Arcobacter</taxon>
    </lineage>
</organism>
<comment type="PTM">
    <text evidence="12">Binds 2 heme C groups per subunit.</text>
</comment>
<dbReference type="Proteomes" id="UP000263040">
    <property type="component" value="Chromosome"/>
</dbReference>
<evidence type="ECO:0000313" key="16">
    <source>
        <dbReference type="Proteomes" id="UP000263040"/>
    </source>
</evidence>
<evidence type="ECO:0000256" key="2">
    <source>
        <dbReference type="ARBA" id="ARBA00007368"/>
    </source>
</evidence>
<evidence type="ECO:0000256" key="5">
    <source>
        <dbReference type="ARBA" id="ARBA00022617"/>
    </source>
</evidence>
<dbReference type="InterPro" id="IPR005591">
    <property type="entry name" value="NapB"/>
</dbReference>
<dbReference type="RefSeq" id="WP_192894418.1">
    <property type="nucleotide sequence ID" value="NZ_CP032100.1"/>
</dbReference>
<evidence type="ECO:0000256" key="6">
    <source>
        <dbReference type="ARBA" id="ARBA00022723"/>
    </source>
</evidence>
<dbReference type="GO" id="GO:0016491">
    <property type="term" value="F:oxidoreductase activity"/>
    <property type="evidence" value="ECO:0007669"/>
    <property type="project" value="UniProtKB-KW"/>
</dbReference>